<dbReference type="InParanoid" id="A0A0D0E3A5"/>
<dbReference type="HOGENOM" id="CLU_1907358_0_0_1"/>
<accession>A0A0D0E3A5</accession>
<gene>
    <name evidence="1" type="ORF">PAXRUDRAFT_657139</name>
</gene>
<evidence type="ECO:0000313" key="2">
    <source>
        <dbReference type="Proteomes" id="UP000054538"/>
    </source>
</evidence>
<reference evidence="2" key="2">
    <citation type="submission" date="2015-01" db="EMBL/GenBank/DDBJ databases">
        <title>Evolutionary Origins and Diversification of the Mycorrhizal Mutualists.</title>
        <authorList>
            <consortium name="DOE Joint Genome Institute"/>
            <consortium name="Mycorrhizal Genomics Consortium"/>
            <person name="Kohler A."/>
            <person name="Kuo A."/>
            <person name="Nagy L.G."/>
            <person name="Floudas D."/>
            <person name="Copeland A."/>
            <person name="Barry K.W."/>
            <person name="Cichocki N."/>
            <person name="Veneault-Fourrey C."/>
            <person name="LaButti K."/>
            <person name="Lindquist E.A."/>
            <person name="Lipzen A."/>
            <person name="Lundell T."/>
            <person name="Morin E."/>
            <person name="Murat C."/>
            <person name="Riley R."/>
            <person name="Ohm R."/>
            <person name="Sun H."/>
            <person name="Tunlid A."/>
            <person name="Henrissat B."/>
            <person name="Grigoriev I.V."/>
            <person name="Hibbett D.S."/>
            <person name="Martin F."/>
        </authorList>
    </citation>
    <scope>NUCLEOTIDE SEQUENCE [LARGE SCALE GENOMIC DNA]</scope>
    <source>
        <strain evidence="2">Ve08.2h10</strain>
    </source>
</reference>
<reference evidence="1 2" key="1">
    <citation type="submission" date="2014-04" db="EMBL/GenBank/DDBJ databases">
        <authorList>
            <consortium name="DOE Joint Genome Institute"/>
            <person name="Kuo A."/>
            <person name="Kohler A."/>
            <person name="Jargeat P."/>
            <person name="Nagy L.G."/>
            <person name="Floudas D."/>
            <person name="Copeland A."/>
            <person name="Barry K.W."/>
            <person name="Cichocki N."/>
            <person name="Veneault-Fourrey C."/>
            <person name="LaButti K."/>
            <person name="Lindquist E.A."/>
            <person name="Lipzen A."/>
            <person name="Lundell T."/>
            <person name="Morin E."/>
            <person name="Murat C."/>
            <person name="Sun H."/>
            <person name="Tunlid A."/>
            <person name="Henrissat B."/>
            <person name="Grigoriev I.V."/>
            <person name="Hibbett D.S."/>
            <person name="Martin F."/>
            <person name="Nordberg H.P."/>
            <person name="Cantor M.N."/>
            <person name="Hua S.X."/>
        </authorList>
    </citation>
    <scope>NUCLEOTIDE SEQUENCE [LARGE SCALE GENOMIC DNA]</scope>
    <source>
        <strain evidence="1 2">Ve08.2h10</strain>
    </source>
</reference>
<name>A0A0D0E3A5_9AGAM</name>
<dbReference type="Proteomes" id="UP000054538">
    <property type="component" value="Unassembled WGS sequence"/>
</dbReference>
<organism evidence="1 2">
    <name type="scientific">Paxillus rubicundulus Ve08.2h10</name>
    <dbReference type="NCBI Taxonomy" id="930991"/>
    <lineage>
        <taxon>Eukaryota</taxon>
        <taxon>Fungi</taxon>
        <taxon>Dikarya</taxon>
        <taxon>Basidiomycota</taxon>
        <taxon>Agaricomycotina</taxon>
        <taxon>Agaricomycetes</taxon>
        <taxon>Agaricomycetidae</taxon>
        <taxon>Boletales</taxon>
        <taxon>Paxilineae</taxon>
        <taxon>Paxillaceae</taxon>
        <taxon>Paxillus</taxon>
    </lineage>
</organism>
<dbReference type="EMBL" id="KN824885">
    <property type="protein sequence ID" value="KIK98661.1"/>
    <property type="molecule type" value="Genomic_DNA"/>
</dbReference>
<evidence type="ECO:0000313" key="1">
    <source>
        <dbReference type="EMBL" id="KIK98661.1"/>
    </source>
</evidence>
<protein>
    <submittedName>
        <fullName evidence="1">Uncharacterized protein</fullName>
    </submittedName>
</protein>
<keyword evidence="2" id="KW-1185">Reference proteome</keyword>
<dbReference type="AlphaFoldDB" id="A0A0D0E3A5"/>
<proteinExistence type="predicted"/>
<sequence length="133" mass="15483">MESYLSLMSWLVNSATSGELDHWPFWGRPHAVMDTATPQMGDYEIHAREFVGIRRDASTCNARHVGRRGSQQIRGYHTSRRRVCEKIPLTYRRPERAKTHETLTWQLAEQVIQETINGRCNVLDSGYHMVHVF</sequence>